<reference evidence="2 3" key="1">
    <citation type="submission" date="2013-09" db="EMBL/GenBank/DDBJ databases">
        <title>Genome sequencing of Arenimonas composti.</title>
        <authorList>
            <person name="Chen F."/>
            <person name="Wang G."/>
        </authorList>
    </citation>
    <scope>NUCLEOTIDE SEQUENCE [LARGE SCALE GENOMIC DNA]</scope>
    <source>
        <strain evidence="2 3">TR7-09</strain>
    </source>
</reference>
<evidence type="ECO:0000256" key="1">
    <source>
        <dbReference type="SAM" id="SignalP"/>
    </source>
</evidence>
<gene>
    <name evidence="2" type="ORF">P873_03630</name>
</gene>
<keyword evidence="1" id="KW-0732">Signal</keyword>
<feature type="signal peptide" evidence="1">
    <location>
        <begin position="1"/>
        <end position="22"/>
    </location>
</feature>
<dbReference type="AlphaFoldDB" id="A0A091BKP8"/>
<dbReference type="EMBL" id="AWXU01000007">
    <property type="protein sequence ID" value="KFN51369.1"/>
    <property type="molecule type" value="Genomic_DNA"/>
</dbReference>
<name>A0A091BKP8_9GAMM</name>
<dbReference type="Proteomes" id="UP000029391">
    <property type="component" value="Unassembled WGS sequence"/>
</dbReference>
<sequence>MRRLSIPALFSLALLSAEPGLAVPPADAPAAIVGDDPGAGPDDDDIRNIPGPLQGTWRLVHAADRTDAPLMRFTLHHDHGATIAQGELLMYPPFCATVAGGPPGSEHDCELAFESMEFSAIEVDCVQLHAVFHPTADGLPHHLELRLSQGRLVGHYRSDDGEIRVPVIASPPPK</sequence>
<comment type="caution">
    <text evidence="2">The sequence shown here is derived from an EMBL/GenBank/DDBJ whole genome shotgun (WGS) entry which is preliminary data.</text>
</comment>
<evidence type="ECO:0008006" key="4">
    <source>
        <dbReference type="Google" id="ProtNLM"/>
    </source>
</evidence>
<accession>A0A091BKP8</accession>
<organism evidence="2 3">
    <name type="scientific">Arenimonas composti TR7-09 = DSM 18010</name>
    <dbReference type="NCBI Taxonomy" id="1121013"/>
    <lineage>
        <taxon>Bacteria</taxon>
        <taxon>Pseudomonadati</taxon>
        <taxon>Pseudomonadota</taxon>
        <taxon>Gammaproteobacteria</taxon>
        <taxon>Lysobacterales</taxon>
        <taxon>Lysobacteraceae</taxon>
        <taxon>Arenimonas</taxon>
    </lineage>
</organism>
<dbReference type="RefSeq" id="WP_026816446.1">
    <property type="nucleotide sequence ID" value="NZ_AUFF01000002.1"/>
</dbReference>
<protein>
    <recommendedName>
        <fullName evidence="4">Lipocalin-like domain-containing protein</fullName>
    </recommendedName>
</protein>
<keyword evidence="3" id="KW-1185">Reference proteome</keyword>
<feature type="chain" id="PRO_5001869850" description="Lipocalin-like domain-containing protein" evidence="1">
    <location>
        <begin position="23"/>
        <end position="174"/>
    </location>
</feature>
<evidence type="ECO:0000313" key="3">
    <source>
        <dbReference type="Proteomes" id="UP000029391"/>
    </source>
</evidence>
<evidence type="ECO:0000313" key="2">
    <source>
        <dbReference type="EMBL" id="KFN51369.1"/>
    </source>
</evidence>
<proteinExistence type="predicted"/>